<evidence type="ECO:0000313" key="7">
    <source>
        <dbReference type="Proteomes" id="UP001382455"/>
    </source>
</evidence>
<dbReference type="Gene3D" id="6.10.340.10">
    <property type="match status" value="1"/>
</dbReference>
<evidence type="ECO:0000256" key="1">
    <source>
        <dbReference type="SAM" id="Coils"/>
    </source>
</evidence>
<evidence type="ECO:0000259" key="3">
    <source>
        <dbReference type="PROSITE" id="PS50883"/>
    </source>
</evidence>
<keyword evidence="1" id="KW-0175">Coiled coil</keyword>
<organism evidence="6 7">
    <name type="scientific">Pseudoalteromonas spongiae</name>
    <dbReference type="NCBI Taxonomy" id="298657"/>
    <lineage>
        <taxon>Bacteria</taxon>
        <taxon>Pseudomonadati</taxon>
        <taxon>Pseudomonadota</taxon>
        <taxon>Gammaproteobacteria</taxon>
        <taxon>Alteromonadales</taxon>
        <taxon>Pseudoalteromonadaceae</taxon>
        <taxon>Pseudoalteromonas</taxon>
    </lineage>
</organism>
<protein>
    <submittedName>
        <fullName evidence="6">EAL domain-containing protein</fullName>
    </submittedName>
</protein>
<dbReference type="SMART" id="SM00052">
    <property type="entry name" value="EAL"/>
    <property type="match status" value="1"/>
</dbReference>
<dbReference type="PROSITE" id="PS50885">
    <property type="entry name" value="HAMP"/>
    <property type="match status" value="1"/>
</dbReference>
<evidence type="ECO:0000313" key="6">
    <source>
        <dbReference type="EMBL" id="MEI4550670.1"/>
    </source>
</evidence>
<keyword evidence="7" id="KW-1185">Reference proteome</keyword>
<evidence type="ECO:0000256" key="2">
    <source>
        <dbReference type="SAM" id="Phobius"/>
    </source>
</evidence>
<keyword evidence="2" id="KW-0812">Transmembrane</keyword>
<dbReference type="InterPro" id="IPR000160">
    <property type="entry name" value="GGDEF_dom"/>
</dbReference>
<accession>A0ABU8EUM9</accession>
<dbReference type="Pfam" id="PF00672">
    <property type="entry name" value="HAMP"/>
    <property type="match status" value="1"/>
</dbReference>
<evidence type="ECO:0000259" key="4">
    <source>
        <dbReference type="PROSITE" id="PS50885"/>
    </source>
</evidence>
<evidence type="ECO:0000259" key="5">
    <source>
        <dbReference type="PROSITE" id="PS50887"/>
    </source>
</evidence>
<dbReference type="RefSeq" id="WP_336435777.1">
    <property type="nucleotide sequence ID" value="NZ_JBAWKS010000001.1"/>
</dbReference>
<dbReference type="InterPro" id="IPR043128">
    <property type="entry name" value="Rev_trsase/Diguanyl_cyclase"/>
</dbReference>
<dbReference type="PROSITE" id="PS50887">
    <property type="entry name" value="GGDEF"/>
    <property type="match status" value="1"/>
</dbReference>
<proteinExistence type="predicted"/>
<dbReference type="InterPro" id="IPR035919">
    <property type="entry name" value="EAL_sf"/>
</dbReference>
<name>A0ABU8EUM9_9GAMM</name>
<dbReference type="Gene3D" id="3.30.70.270">
    <property type="match status" value="1"/>
</dbReference>
<dbReference type="CDD" id="cd01948">
    <property type="entry name" value="EAL"/>
    <property type="match status" value="1"/>
</dbReference>
<dbReference type="InterPro" id="IPR001633">
    <property type="entry name" value="EAL_dom"/>
</dbReference>
<dbReference type="SMART" id="SM00304">
    <property type="entry name" value="HAMP"/>
    <property type="match status" value="1"/>
</dbReference>
<dbReference type="Gene3D" id="3.20.20.450">
    <property type="entry name" value="EAL domain"/>
    <property type="match status" value="1"/>
</dbReference>
<dbReference type="PROSITE" id="PS50883">
    <property type="entry name" value="EAL"/>
    <property type="match status" value="1"/>
</dbReference>
<dbReference type="EMBL" id="JBAWKS010000001">
    <property type="protein sequence ID" value="MEI4550670.1"/>
    <property type="molecule type" value="Genomic_DNA"/>
</dbReference>
<feature type="domain" description="EAL" evidence="3">
    <location>
        <begin position="368"/>
        <end position="606"/>
    </location>
</feature>
<dbReference type="InterPro" id="IPR050706">
    <property type="entry name" value="Cyclic-di-GMP_PDE-like"/>
</dbReference>
<sequence length="606" mass="69121">MKHQLAEQTELLGLTLVQSISQSANANHQLLTEHVSQFSRLHQYAYIRVQHLDKTLIEKRVTQPSTMPKWLANYLSVSSPLFQQSFALAEQEYMVQLQLQASPANNYIYGSFKDVCAVFAFFICFAWFILHIAIRALKAPIDALHQHTNKLANKEFTEAPEIQSVSEMNALMSSHNRMTNQVKELVNELTQRLEHAKNALYRDELTQLGNRRLFCAQFDQLLSDEKNQSGALILVRLSEWETVRRKEGFSVARSFLEDVIYTLQTHSKQGVNARIFRLNDNEFACVLQHVTRDELVKVLSDMASNLARLQGQYQQKKEVLVGAVLWQSGEAMSEVMKAADEAVLIAAKERRKYHLYEPSQHIKKVSDMLATRERVLMAISESTLGLSQHSVMMSDQVSLMFSEVLTKITYQDEVIPTLLLQSKAEQFSASGELDKRIFNLIRSWYVKGQLDLPVSINVSVHSVLDDTFYAWLAEQAHQFSDLFTSIIWEFDEQMLSQSQLAPQVISKLHKLGSKVAIDHFGTGDNTLLALRKWPVDIVKLDGSFIRELEQKQDSWYFLENIIKLAHSLGVVVVCEQLESEEQVKWAQQLGSDGFQGFKLALPHAIG</sequence>
<keyword evidence="2" id="KW-1133">Transmembrane helix</keyword>
<dbReference type="InterPro" id="IPR003660">
    <property type="entry name" value="HAMP_dom"/>
</dbReference>
<dbReference type="SMART" id="SM00267">
    <property type="entry name" value="GGDEF"/>
    <property type="match status" value="1"/>
</dbReference>
<gene>
    <name evidence="6" type="ORF">WAE96_13450</name>
</gene>
<keyword evidence="2" id="KW-0472">Membrane</keyword>
<dbReference type="PANTHER" id="PTHR33121:SF79">
    <property type="entry name" value="CYCLIC DI-GMP PHOSPHODIESTERASE PDED-RELATED"/>
    <property type="match status" value="1"/>
</dbReference>
<dbReference type="InterPro" id="IPR029787">
    <property type="entry name" value="Nucleotide_cyclase"/>
</dbReference>
<dbReference type="Proteomes" id="UP001382455">
    <property type="component" value="Unassembled WGS sequence"/>
</dbReference>
<dbReference type="Pfam" id="PF00990">
    <property type="entry name" value="GGDEF"/>
    <property type="match status" value="1"/>
</dbReference>
<reference evidence="6 7" key="1">
    <citation type="submission" date="2023-12" db="EMBL/GenBank/DDBJ databases">
        <title>Friends and Foes: Symbiotic and Algicidal bacterial influence on Karenia brevis blooms.</title>
        <authorList>
            <person name="Fei C."/>
            <person name="Mohamed A.R."/>
            <person name="Booker A."/>
            <person name="Arshad M."/>
            <person name="Klass S."/>
            <person name="Ahn S."/>
            <person name="Gilbert P.M."/>
            <person name="Heil C.A."/>
            <person name="Martinez J.M."/>
            <person name="Amin S.A."/>
        </authorList>
    </citation>
    <scope>NUCLEOTIDE SEQUENCE [LARGE SCALE GENOMIC DNA]</scope>
    <source>
        <strain evidence="6 7">CE15</strain>
    </source>
</reference>
<dbReference type="PANTHER" id="PTHR33121">
    <property type="entry name" value="CYCLIC DI-GMP PHOSPHODIESTERASE PDEF"/>
    <property type="match status" value="1"/>
</dbReference>
<dbReference type="SUPFAM" id="SSF141868">
    <property type="entry name" value="EAL domain-like"/>
    <property type="match status" value="1"/>
</dbReference>
<feature type="coiled-coil region" evidence="1">
    <location>
        <begin position="168"/>
        <end position="199"/>
    </location>
</feature>
<feature type="transmembrane region" description="Helical" evidence="2">
    <location>
        <begin position="115"/>
        <end position="134"/>
    </location>
</feature>
<feature type="domain" description="GGDEF" evidence="5">
    <location>
        <begin position="228"/>
        <end position="358"/>
    </location>
</feature>
<comment type="caution">
    <text evidence="6">The sequence shown here is derived from an EMBL/GenBank/DDBJ whole genome shotgun (WGS) entry which is preliminary data.</text>
</comment>
<dbReference type="Pfam" id="PF00563">
    <property type="entry name" value="EAL"/>
    <property type="match status" value="1"/>
</dbReference>
<dbReference type="SUPFAM" id="SSF55073">
    <property type="entry name" value="Nucleotide cyclase"/>
    <property type="match status" value="1"/>
</dbReference>
<feature type="domain" description="HAMP" evidence="4">
    <location>
        <begin position="135"/>
        <end position="187"/>
    </location>
</feature>